<evidence type="ECO:0000256" key="6">
    <source>
        <dbReference type="ARBA" id="ARBA00023136"/>
    </source>
</evidence>
<feature type="transmembrane region" description="Helical" evidence="8">
    <location>
        <begin position="384"/>
        <end position="400"/>
    </location>
</feature>
<keyword evidence="3 8" id="KW-0813">Transport</keyword>
<feature type="transmembrane region" description="Helical" evidence="8">
    <location>
        <begin position="326"/>
        <end position="346"/>
    </location>
</feature>
<feature type="transmembrane region" description="Helical" evidence="8">
    <location>
        <begin position="17"/>
        <end position="41"/>
    </location>
</feature>
<comment type="similarity">
    <text evidence="2 8">Belongs to the ammonia transporter channel (TC 1.A.11.2) family.</text>
</comment>
<evidence type="ECO:0000313" key="10">
    <source>
        <dbReference type="EMBL" id="AIF83626.1"/>
    </source>
</evidence>
<keyword evidence="7 8" id="KW-0924">Ammonia transport</keyword>
<keyword evidence="11" id="KW-1185">Reference proteome</keyword>
<dbReference type="KEGG" id="nev:NTE_01563"/>
<evidence type="ECO:0000313" key="11">
    <source>
        <dbReference type="Proteomes" id="UP000028194"/>
    </source>
</evidence>
<dbReference type="GO" id="GO:0008519">
    <property type="term" value="F:ammonium channel activity"/>
    <property type="evidence" value="ECO:0007669"/>
    <property type="project" value="InterPro"/>
</dbReference>
<evidence type="ECO:0000259" key="9">
    <source>
        <dbReference type="Pfam" id="PF00909"/>
    </source>
</evidence>
<name>A0A075MPX7_9ARCH</name>
<feature type="transmembrane region" description="Helical" evidence="8">
    <location>
        <begin position="117"/>
        <end position="137"/>
    </location>
</feature>
<reference evidence="10 11" key="1">
    <citation type="journal article" date="2014" name="PLoS ONE">
        <title>Genome Sequence of Candidatus Nitrososphaera evergladensis from Group I.1b Enriched from Everglades Soil Reveals Novel Genomic Features of the Ammonia-Oxidizing Archaea.</title>
        <authorList>
            <person name="Zhalnina K.V."/>
            <person name="Dias R."/>
            <person name="Leonard M.T."/>
            <person name="Dorr de Quadros P."/>
            <person name="Camargo F.A."/>
            <person name="Drew J.C."/>
            <person name="Farmerie W.G."/>
            <person name="Daroub S.H."/>
            <person name="Triplett E.W."/>
        </authorList>
    </citation>
    <scope>NUCLEOTIDE SEQUENCE [LARGE SCALE GENOMIC DNA]</scope>
    <source>
        <strain evidence="10 11">SR1</strain>
    </source>
</reference>
<dbReference type="GeneID" id="41597345"/>
<keyword evidence="5 8" id="KW-1133">Transmembrane helix</keyword>
<dbReference type="SUPFAM" id="SSF111352">
    <property type="entry name" value="Ammonium transporter"/>
    <property type="match status" value="1"/>
</dbReference>
<evidence type="ECO:0000256" key="1">
    <source>
        <dbReference type="ARBA" id="ARBA00004141"/>
    </source>
</evidence>
<dbReference type="InterPro" id="IPR001905">
    <property type="entry name" value="Ammonium_transpt"/>
</dbReference>
<dbReference type="EMBL" id="CP007174">
    <property type="protein sequence ID" value="AIF83626.1"/>
    <property type="molecule type" value="Genomic_DNA"/>
</dbReference>
<dbReference type="Gene3D" id="1.10.3430.10">
    <property type="entry name" value="Ammonium transporter AmtB like domains"/>
    <property type="match status" value="1"/>
</dbReference>
<dbReference type="RefSeq" id="WP_226987223.1">
    <property type="nucleotide sequence ID" value="NZ_CP007174.1"/>
</dbReference>
<dbReference type="eggNOG" id="arCOG04397">
    <property type="taxonomic scope" value="Archaea"/>
</dbReference>
<keyword evidence="6 8" id="KW-0472">Membrane</keyword>
<feature type="transmembrane region" description="Helical" evidence="8">
    <location>
        <begin position="358"/>
        <end position="378"/>
    </location>
</feature>
<feature type="transmembrane region" description="Helical" evidence="8">
    <location>
        <begin position="260"/>
        <end position="282"/>
    </location>
</feature>
<dbReference type="InterPro" id="IPR018047">
    <property type="entry name" value="Ammonium_transpt_CS"/>
</dbReference>
<evidence type="ECO:0000256" key="7">
    <source>
        <dbReference type="ARBA" id="ARBA00023177"/>
    </source>
</evidence>
<feature type="domain" description="Ammonium transporter AmtB-like" evidence="9">
    <location>
        <begin position="84"/>
        <end position="505"/>
    </location>
</feature>
<dbReference type="Pfam" id="PF00909">
    <property type="entry name" value="Ammonium_transp"/>
    <property type="match status" value="1"/>
</dbReference>
<dbReference type="HOGENOM" id="CLU_000445_33_0_2"/>
<keyword evidence="4 8" id="KW-0812">Transmembrane</keyword>
<evidence type="ECO:0000256" key="3">
    <source>
        <dbReference type="ARBA" id="ARBA00022448"/>
    </source>
</evidence>
<sequence length="508" mass="53406">MNADDSKAKSLLLSSRLGLASLAAVVMALVAVGYTGSAFAYAPDDPAVPFHCWQTNEDGTKKIVTGEDGSQSLVPCEVNAGDNAWMLTSSALVLMMTPAGLAMFYGGLARQKNAVNVLHMVFITTGVIGVQFALWGYSLAFGPDAGGYGFIGTLDWVGLQNVLHDVPSNAYGGITGFTIPHQTYMIFQMMFAIITPALIVASVAERMKFSAFIIFIVIWATFVYDFAAHWTWEITAPDNYGRNPGYCNFGWGGCLGALDFAGGTVIHITSGWSGLVIALMLGRRLGYGKVPMEPHNVSLVVLGAALLWTGWFGFNAGSAAAAATNATSAFVATQIATGMAAVTWALISWAHTGRPSTIGAASGAVAGLVAITPASGFVSPMSSIIIGILASIICYSAVSFKNKRKWDDALDAWGVHGVGGLAGAILTGIFAEKRFTPWGDNGLAFGNPAQLYENAVGAFAALAWAMGLTAVIIKIMDVVWPGGIRVTPKEEEVGLDLSQHGERAYVTE</sequence>
<dbReference type="PANTHER" id="PTHR43029">
    <property type="entry name" value="AMMONIUM TRANSPORTER MEP2"/>
    <property type="match status" value="1"/>
</dbReference>
<feature type="transmembrane region" description="Helical" evidence="8">
    <location>
        <begin position="451"/>
        <end position="473"/>
    </location>
</feature>
<dbReference type="InterPro" id="IPR024041">
    <property type="entry name" value="NH4_transpt_AmtB-like_dom"/>
</dbReference>
<dbReference type="PROSITE" id="PS01219">
    <property type="entry name" value="AMMONIUM_TRANSP"/>
    <property type="match status" value="1"/>
</dbReference>
<evidence type="ECO:0000256" key="8">
    <source>
        <dbReference type="RuleBase" id="RU362002"/>
    </source>
</evidence>
<feature type="transmembrane region" description="Helical" evidence="8">
    <location>
        <begin position="185"/>
        <end position="204"/>
    </location>
</feature>
<organism evidence="10 11">
    <name type="scientific">Candidatus Nitrososphaera evergladensis SR1</name>
    <dbReference type="NCBI Taxonomy" id="1459636"/>
    <lineage>
        <taxon>Archaea</taxon>
        <taxon>Nitrososphaerota</taxon>
        <taxon>Nitrososphaeria</taxon>
        <taxon>Nitrososphaerales</taxon>
        <taxon>Nitrososphaeraceae</taxon>
        <taxon>Nitrososphaera</taxon>
    </lineage>
</organism>
<dbReference type="STRING" id="1459636.NTE_01563"/>
<feature type="transmembrane region" description="Helical" evidence="8">
    <location>
        <begin position="412"/>
        <end position="431"/>
    </location>
</feature>
<accession>A0A075MPX7</accession>
<dbReference type="GO" id="GO:0005886">
    <property type="term" value="C:plasma membrane"/>
    <property type="evidence" value="ECO:0007669"/>
    <property type="project" value="UniProtKB-SubCell"/>
</dbReference>
<proteinExistence type="inferred from homology"/>
<dbReference type="Proteomes" id="UP000028194">
    <property type="component" value="Chromosome"/>
</dbReference>
<feature type="transmembrane region" description="Helical" evidence="8">
    <location>
        <begin position="211"/>
        <end position="232"/>
    </location>
</feature>
<comment type="subcellular location">
    <subcellularLocation>
        <location evidence="8">Cell membrane</location>
        <topology evidence="8">Multi-pass membrane protein</topology>
    </subcellularLocation>
    <subcellularLocation>
        <location evidence="1">Membrane</location>
        <topology evidence="1">Multi-pass membrane protein</topology>
    </subcellularLocation>
</comment>
<dbReference type="InterPro" id="IPR029020">
    <property type="entry name" value="Ammonium/urea_transptr"/>
</dbReference>
<evidence type="ECO:0000256" key="4">
    <source>
        <dbReference type="ARBA" id="ARBA00022692"/>
    </source>
</evidence>
<evidence type="ECO:0000256" key="5">
    <source>
        <dbReference type="ARBA" id="ARBA00022989"/>
    </source>
</evidence>
<gene>
    <name evidence="10" type="ORF">NTE_01563</name>
</gene>
<dbReference type="PANTHER" id="PTHR43029:SF10">
    <property type="entry name" value="AMMONIUM TRANSPORTER MEP2"/>
    <property type="match status" value="1"/>
</dbReference>
<dbReference type="NCBIfam" id="TIGR00836">
    <property type="entry name" value="amt"/>
    <property type="match status" value="1"/>
</dbReference>
<evidence type="ECO:0000256" key="2">
    <source>
        <dbReference type="ARBA" id="ARBA00005887"/>
    </source>
</evidence>
<dbReference type="AlphaFoldDB" id="A0A075MPX7"/>
<protein>
    <recommendedName>
        <fullName evidence="8">Ammonium transporter</fullName>
    </recommendedName>
</protein>
<feature type="transmembrane region" description="Helical" evidence="8">
    <location>
        <begin position="294"/>
        <end position="314"/>
    </location>
</feature>
<feature type="transmembrane region" description="Helical" evidence="8">
    <location>
        <begin position="84"/>
        <end position="105"/>
    </location>
</feature>